<dbReference type="Pfam" id="PF07717">
    <property type="entry name" value="OB_NTP_bind"/>
    <property type="match status" value="1"/>
</dbReference>
<feature type="compositionally biased region" description="Basic and acidic residues" evidence="1">
    <location>
        <begin position="352"/>
        <end position="362"/>
    </location>
</feature>
<reference evidence="3 4" key="1">
    <citation type="submission" date="2024-05" db="EMBL/GenBank/DDBJ databases">
        <authorList>
            <person name="Wallberg A."/>
        </authorList>
    </citation>
    <scope>NUCLEOTIDE SEQUENCE [LARGE SCALE GENOMIC DNA]</scope>
</reference>
<proteinExistence type="predicted"/>
<comment type="caution">
    <text evidence="3">The sequence shown here is derived from an EMBL/GenBank/DDBJ whole genome shotgun (WGS) entry which is preliminary data.</text>
</comment>
<evidence type="ECO:0000313" key="3">
    <source>
        <dbReference type="EMBL" id="CAL4067094.1"/>
    </source>
</evidence>
<protein>
    <recommendedName>
        <fullName evidence="2">DEAD-box helicase OB fold domain-containing protein</fullName>
    </recommendedName>
</protein>
<feature type="compositionally biased region" description="Basic and acidic residues" evidence="1">
    <location>
        <begin position="327"/>
        <end position="344"/>
    </location>
</feature>
<feature type="region of interest" description="Disordered" evidence="1">
    <location>
        <begin position="327"/>
        <end position="362"/>
    </location>
</feature>
<dbReference type="InterPro" id="IPR011709">
    <property type="entry name" value="DEAD-box_helicase_OB_fold"/>
</dbReference>
<feature type="non-terminal residue" evidence="3">
    <location>
        <position position="362"/>
    </location>
</feature>
<organism evidence="3 4">
    <name type="scientific">Meganyctiphanes norvegica</name>
    <name type="common">Northern krill</name>
    <name type="synonym">Thysanopoda norvegica</name>
    <dbReference type="NCBI Taxonomy" id="48144"/>
    <lineage>
        <taxon>Eukaryota</taxon>
        <taxon>Metazoa</taxon>
        <taxon>Ecdysozoa</taxon>
        <taxon>Arthropoda</taxon>
        <taxon>Crustacea</taxon>
        <taxon>Multicrustacea</taxon>
        <taxon>Malacostraca</taxon>
        <taxon>Eumalacostraca</taxon>
        <taxon>Eucarida</taxon>
        <taxon>Euphausiacea</taxon>
        <taxon>Euphausiidae</taxon>
        <taxon>Meganyctiphanes</taxon>
    </lineage>
</organism>
<feature type="domain" description="DEAD-box helicase OB fold" evidence="2">
    <location>
        <begin position="212"/>
        <end position="290"/>
    </location>
</feature>
<dbReference type="Proteomes" id="UP001497623">
    <property type="component" value="Unassembled WGS sequence"/>
</dbReference>
<dbReference type="AlphaFoldDB" id="A0AAV2Q2F5"/>
<accession>A0AAV2Q2F5</accession>
<evidence type="ECO:0000259" key="2">
    <source>
        <dbReference type="Pfam" id="PF07717"/>
    </source>
</evidence>
<evidence type="ECO:0000313" key="4">
    <source>
        <dbReference type="Proteomes" id="UP001497623"/>
    </source>
</evidence>
<gene>
    <name evidence="3" type="ORF">MNOR_LOCUS6180</name>
</gene>
<keyword evidence="4" id="KW-1185">Reference proteome</keyword>
<dbReference type="EMBL" id="CAXKWB010002514">
    <property type="protein sequence ID" value="CAL4067094.1"/>
    <property type="molecule type" value="Genomic_DNA"/>
</dbReference>
<evidence type="ECO:0000256" key="1">
    <source>
        <dbReference type="SAM" id="MobiDB-lite"/>
    </source>
</evidence>
<sequence>MCGRCRTGPYAPNRRQFMVHTIVFGVEPDNGTSSLLGLPAGTSGLPDTPKMFFNLPPHIYFFNSPYKLGVSNGSFFYYGMMQRLAHPMTFPHDVPTHVMTFFRQVGRFTGDVLRVWDYGILTSTSWYYDHDSREESLLYTIKKITEKKTSRLPNLKIFGGNVLSNFCAKRCNNVFLDFIQTISVREVRQQLVDIMDAQKLKLISCGNDEDLVRKCICAAYFHQACRLKGIGEYVNLRTGTPCHLHPTSALFGMGYTPDYIVYHELVMTRKEFMQCVTAVEGGWLAEVGDKFYSINEGGASRMQKRRQAVAHKAVMEAEMDRAQETLKERHDEKVRQEQLGKKQEVYTVGTPRRKETPARFGL</sequence>
<name>A0AAV2Q2F5_MEGNR</name>